<organism evidence="1">
    <name type="scientific">mine drainage metagenome</name>
    <dbReference type="NCBI Taxonomy" id="410659"/>
    <lineage>
        <taxon>unclassified sequences</taxon>
        <taxon>metagenomes</taxon>
        <taxon>ecological metagenomes</taxon>
    </lineage>
</organism>
<comment type="caution">
    <text evidence="1">The sequence shown here is derived from an EMBL/GenBank/DDBJ whole genome shotgun (WGS) entry which is preliminary data.</text>
</comment>
<protein>
    <submittedName>
        <fullName evidence="1">Uncharacterized protein</fullName>
    </submittedName>
</protein>
<reference evidence="1" key="1">
    <citation type="submission" date="2009-10" db="EMBL/GenBank/DDBJ databases">
        <title>Diversity of trophic interactions inside an arsenic-rich microbial ecosystem.</title>
        <authorList>
            <person name="Bertin P.N."/>
            <person name="Heinrich-Salmeron A."/>
            <person name="Pelletier E."/>
            <person name="Goulhen-Chollet F."/>
            <person name="Arsene-Ploetze F."/>
            <person name="Gallien S."/>
            <person name="Calteau A."/>
            <person name="Vallenet D."/>
            <person name="Casiot C."/>
            <person name="Chane-Woon-Ming B."/>
            <person name="Giloteaux L."/>
            <person name="Barakat M."/>
            <person name="Bonnefoy V."/>
            <person name="Bruneel O."/>
            <person name="Chandler M."/>
            <person name="Cleiss J."/>
            <person name="Duran R."/>
            <person name="Elbaz-Poulichet F."/>
            <person name="Fonknechten N."/>
            <person name="Lauga B."/>
            <person name="Mornico D."/>
            <person name="Ortet P."/>
            <person name="Schaeffer C."/>
            <person name="Siguier P."/>
            <person name="Alexander Thil Smith A."/>
            <person name="Van Dorsselaer A."/>
            <person name="Weissenbach J."/>
            <person name="Medigue C."/>
            <person name="Le Paslier D."/>
        </authorList>
    </citation>
    <scope>NUCLEOTIDE SEQUENCE</scope>
</reference>
<accession>E6Q0F6</accession>
<gene>
    <name evidence="1" type="ORF">CARN3_0218</name>
</gene>
<dbReference type="AlphaFoldDB" id="E6Q0F6"/>
<name>E6Q0F6_9ZZZZ</name>
<proteinExistence type="predicted"/>
<sequence length="82" mass="9269">MSGKLEVPTRDSNRYPKSMERPKLILLGDLQKYTFNSLFRGLRTNESDNKNSVGNNVGGFFMPRFERSGSNDGFDSPPAYAF</sequence>
<dbReference type="EMBL" id="CABN01000161">
    <property type="protein sequence ID" value="CBI00665.1"/>
    <property type="molecule type" value="Genomic_DNA"/>
</dbReference>
<evidence type="ECO:0000313" key="1">
    <source>
        <dbReference type="EMBL" id="CBI00665.1"/>
    </source>
</evidence>